<dbReference type="KEGG" id="aplc:110980401"/>
<feature type="transmembrane region" description="Helical" evidence="2">
    <location>
        <begin position="56"/>
        <end position="72"/>
    </location>
</feature>
<protein>
    <submittedName>
        <fullName evidence="4">Uncharacterized protein LOC110980401</fullName>
    </submittedName>
</protein>
<keyword evidence="2" id="KW-0472">Membrane</keyword>
<dbReference type="OrthoDB" id="10042460at2759"/>
<dbReference type="OMA" id="LLELHVW"/>
<dbReference type="GeneID" id="110980401"/>
<organism evidence="3 4">
    <name type="scientific">Acanthaster planci</name>
    <name type="common">Crown-of-thorns starfish</name>
    <dbReference type="NCBI Taxonomy" id="133434"/>
    <lineage>
        <taxon>Eukaryota</taxon>
        <taxon>Metazoa</taxon>
        <taxon>Echinodermata</taxon>
        <taxon>Eleutherozoa</taxon>
        <taxon>Asterozoa</taxon>
        <taxon>Asteroidea</taxon>
        <taxon>Valvatacea</taxon>
        <taxon>Valvatida</taxon>
        <taxon>Acanthasteridae</taxon>
        <taxon>Acanthaster</taxon>
    </lineage>
</organism>
<evidence type="ECO:0000256" key="1">
    <source>
        <dbReference type="SAM" id="MobiDB-lite"/>
    </source>
</evidence>
<name>A0A8B7YJY1_ACAPL</name>
<proteinExistence type="predicted"/>
<gene>
    <name evidence="4" type="primary">LOC110980401</name>
</gene>
<reference evidence="4" key="1">
    <citation type="submission" date="2025-08" db="UniProtKB">
        <authorList>
            <consortium name="RefSeq"/>
        </authorList>
    </citation>
    <scope>IDENTIFICATION</scope>
</reference>
<dbReference type="AlphaFoldDB" id="A0A8B7YJY1"/>
<evidence type="ECO:0000256" key="2">
    <source>
        <dbReference type="SAM" id="Phobius"/>
    </source>
</evidence>
<feature type="transmembrane region" description="Helical" evidence="2">
    <location>
        <begin position="376"/>
        <end position="398"/>
    </location>
</feature>
<sequence>MNSSSEYRPLLNQDPDRHINSRAYTSDSSQSIMLENPVSCSGAGESVTSPLGRKRWPWVIWLLLKIIGLYNYRRAVTRRPCYDCRLAALQSRQRQQISGETGGCGPYPGAAVSRDEDDEKEQVLVCLVDGNMNTVAEQDSPGTLAGDACQVCRSEWWDDRGRYRPYTETDIGVRKWNHRGSAVLSFIFPSVLICLILYDFFFYLRDYWGQKQQLIRLISYSTFLTFNMTSPFLSVVANVRNVMMDHRWMTRRRGFSWYECLGLRYIVKRLQHMGLEAGMAYKPYLAVCVIWPALNGGLRIAIYYLFVVHKSMDVHIQISLATGFVCMLAWGGFCYLMLLMRLSFQKQQRLELAFLWRHKGQVDVCRGRLRLYAEDLGSMCRLVSGWVIVVVAVSTWAFTTQICWDYLVISTGLKFKNADLELQINLLIWSENIMFLVLPLVAVGGFDINKLWVQFVRSVSQMRSEALEDFWDRVLVFCEEQSPTYRVETLTLVFSALGLFLGLHFGDQNVDYWMRGKHNSTLINPVTGNLVPPK</sequence>
<dbReference type="RefSeq" id="XP_022092730.1">
    <property type="nucleotide sequence ID" value="XM_022237038.1"/>
</dbReference>
<feature type="transmembrane region" description="Helical" evidence="2">
    <location>
        <begin position="318"/>
        <end position="339"/>
    </location>
</feature>
<feature type="transmembrane region" description="Helical" evidence="2">
    <location>
        <begin position="224"/>
        <end position="243"/>
    </location>
</feature>
<feature type="transmembrane region" description="Helical" evidence="2">
    <location>
        <begin position="433"/>
        <end position="453"/>
    </location>
</feature>
<dbReference type="Proteomes" id="UP000694845">
    <property type="component" value="Unplaced"/>
</dbReference>
<feature type="region of interest" description="Disordered" evidence="1">
    <location>
        <begin position="1"/>
        <end position="30"/>
    </location>
</feature>
<keyword evidence="2" id="KW-0812">Transmembrane</keyword>
<feature type="transmembrane region" description="Helical" evidence="2">
    <location>
        <begin position="284"/>
        <end position="306"/>
    </location>
</feature>
<keyword evidence="2" id="KW-1133">Transmembrane helix</keyword>
<evidence type="ECO:0000313" key="4">
    <source>
        <dbReference type="RefSeq" id="XP_022092730.1"/>
    </source>
</evidence>
<keyword evidence="3" id="KW-1185">Reference proteome</keyword>
<evidence type="ECO:0000313" key="3">
    <source>
        <dbReference type="Proteomes" id="UP000694845"/>
    </source>
</evidence>
<accession>A0A8B7YJY1</accession>
<feature type="transmembrane region" description="Helical" evidence="2">
    <location>
        <begin position="182"/>
        <end position="204"/>
    </location>
</feature>